<dbReference type="Gene3D" id="3.30.420.10">
    <property type="entry name" value="Ribonuclease H-like superfamily/Ribonuclease H"/>
    <property type="match status" value="1"/>
</dbReference>
<protein>
    <submittedName>
        <fullName evidence="1">Uncharacterized protein</fullName>
    </submittedName>
</protein>
<dbReference type="EMBL" id="JBICBT010001281">
    <property type="protein sequence ID" value="KAL3075312.1"/>
    <property type="molecule type" value="Genomic_DNA"/>
</dbReference>
<name>A0ABD2I891_9BILA</name>
<sequence>MLKARRPHTNFRPGTIVSLGSSSEVFHFYAGQNVHMPGGEGAAETTSSKKLPSEYVEKMECNVEHVAKFHFTKVKSKFLVRDVPADPETLLAAIFQHCIDEATKDSREKGCEPSHLGCMISSPLLDGGDIPIPLRQITDNTINTILNQFIKVAQSKKQQNLTLWGEPFTIAITTVDRSGLPPKRWQKQQLLFVLCTPSNNGIKDARMAKLEIFSLHKRSIWATRNVSPRNGSIDAPNLCNHLNWTRTMPTLIVIALPFSYLGQQATTKPLYKYGNDDYDTPLTLYFTDNHFDGVQFLSGLFGGKKYCLACEVPFTRAAKHNSSCKSHCLMCSRVGPAFPCPSEANFFQQFKLLRAVKEVQRLRSDLECYRQQQTGAKGTYFVEKNSVNSATTSTAQSAAASLHHLSLRMRLTLIASWRLTSRRCNTSLLTLIYLSDATTEPNFIAAKVSCPACIENGRWKQGTAGCWICGPHRTVAFCQRAFTDTSVDKQVVTDNPMQAFVGWLINDLPIKANTFAYSHFGGRFDMGNKMYEMKLRAQKNKHPNIVFRDSFNLMPCALGQLVPAYGLDVEEKPFFPHMVNRPDNYGREIFPTRTTTSPKA</sequence>
<proteinExistence type="predicted"/>
<keyword evidence="2" id="KW-1185">Reference proteome</keyword>
<reference evidence="1 2" key="1">
    <citation type="submission" date="2024-10" db="EMBL/GenBank/DDBJ databases">
        <authorList>
            <person name="Kim D."/>
        </authorList>
    </citation>
    <scope>NUCLEOTIDE SEQUENCE [LARGE SCALE GENOMIC DNA]</scope>
    <source>
        <strain evidence="1">BH-2024</strain>
    </source>
</reference>
<comment type="caution">
    <text evidence="1">The sequence shown here is derived from an EMBL/GenBank/DDBJ whole genome shotgun (WGS) entry which is preliminary data.</text>
</comment>
<evidence type="ECO:0000313" key="2">
    <source>
        <dbReference type="Proteomes" id="UP001620626"/>
    </source>
</evidence>
<dbReference type="InterPro" id="IPR036397">
    <property type="entry name" value="RNaseH_sf"/>
</dbReference>
<gene>
    <name evidence="1" type="ORF">niasHT_033886</name>
</gene>
<dbReference type="Proteomes" id="UP001620626">
    <property type="component" value="Unassembled WGS sequence"/>
</dbReference>
<dbReference type="SUPFAM" id="SSF53098">
    <property type="entry name" value="Ribonuclease H-like"/>
    <property type="match status" value="1"/>
</dbReference>
<dbReference type="AlphaFoldDB" id="A0ABD2I891"/>
<evidence type="ECO:0000313" key="1">
    <source>
        <dbReference type="EMBL" id="KAL3075312.1"/>
    </source>
</evidence>
<dbReference type="InterPro" id="IPR012337">
    <property type="entry name" value="RNaseH-like_sf"/>
</dbReference>
<accession>A0ABD2I891</accession>
<organism evidence="1 2">
    <name type="scientific">Heterodera trifolii</name>
    <dbReference type="NCBI Taxonomy" id="157864"/>
    <lineage>
        <taxon>Eukaryota</taxon>
        <taxon>Metazoa</taxon>
        <taxon>Ecdysozoa</taxon>
        <taxon>Nematoda</taxon>
        <taxon>Chromadorea</taxon>
        <taxon>Rhabditida</taxon>
        <taxon>Tylenchina</taxon>
        <taxon>Tylenchomorpha</taxon>
        <taxon>Tylenchoidea</taxon>
        <taxon>Heteroderidae</taxon>
        <taxon>Heteroderinae</taxon>
        <taxon>Heterodera</taxon>
    </lineage>
</organism>